<reference evidence="3" key="2">
    <citation type="submission" date="2017-05" db="UniProtKB">
        <authorList>
            <consortium name="EnsemblMetazoa"/>
        </authorList>
    </citation>
    <scope>IDENTIFICATION</scope>
</reference>
<dbReference type="SMART" id="SM00664">
    <property type="entry name" value="DoH"/>
    <property type="match status" value="1"/>
</dbReference>
<dbReference type="KEGG" id="aqu:109584856"/>
<feature type="signal peptide" evidence="1">
    <location>
        <begin position="1"/>
        <end position="20"/>
    </location>
</feature>
<proteinExistence type="predicted"/>
<evidence type="ECO:0000256" key="1">
    <source>
        <dbReference type="SAM" id="SignalP"/>
    </source>
</evidence>
<dbReference type="PANTHER" id="PTHR46901">
    <property type="entry name" value="GH04942P"/>
    <property type="match status" value="1"/>
</dbReference>
<dbReference type="InterPro" id="IPR045266">
    <property type="entry name" value="DOH_DOMON"/>
</dbReference>
<dbReference type="EnsemblMetazoa" id="XM_020000747.1">
    <property type="protein sequence ID" value="XP_019856306.1"/>
    <property type="gene ID" value="LOC109584856"/>
</dbReference>
<dbReference type="PANTHER" id="PTHR46901:SF2">
    <property type="entry name" value="GH04942P"/>
    <property type="match status" value="1"/>
</dbReference>
<gene>
    <name evidence="3" type="primary">109584856</name>
</gene>
<evidence type="ECO:0000313" key="4">
    <source>
        <dbReference type="Proteomes" id="UP000007879"/>
    </source>
</evidence>
<dbReference type="EnsemblMetazoa" id="Aqu2.1.22233_001">
    <property type="protein sequence ID" value="Aqu2.1.22233_001"/>
    <property type="gene ID" value="Aqu2.1.22233"/>
</dbReference>
<feature type="chain" id="PRO_5012123648" description="DOMON domain-containing protein" evidence="1">
    <location>
        <begin position="21"/>
        <end position="231"/>
    </location>
</feature>
<reference evidence="4" key="1">
    <citation type="journal article" date="2010" name="Nature">
        <title>The Amphimedon queenslandica genome and the evolution of animal complexity.</title>
        <authorList>
            <person name="Srivastava M."/>
            <person name="Simakov O."/>
            <person name="Chapman J."/>
            <person name="Fahey B."/>
            <person name="Gauthier M.E."/>
            <person name="Mitros T."/>
            <person name="Richards G.S."/>
            <person name="Conaco C."/>
            <person name="Dacre M."/>
            <person name="Hellsten U."/>
            <person name="Larroux C."/>
            <person name="Putnam N.H."/>
            <person name="Stanke M."/>
            <person name="Adamska M."/>
            <person name="Darling A."/>
            <person name="Degnan S.M."/>
            <person name="Oakley T.H."/>
            <person name="Plachetzki D.C."/>
            <person name="Zhai Y."/>
            <person name="Adamski M."/>
            <person name="Calcino A."/>
            <person name="Cummins S.F."/>
            <person name="Goodstein D.M."/>
            <person name="Harris C."/>
            <person name="Jackson D.J."/>
            <person name="Leys S.P."/>
            <person name="Shu S."/>
            <person name="Woodcroft B.J."/>
            <person name="Vervoort M."/>
            <person name="Kosik K.S."/>
            <person name="Manning G."/>
            <person name="Degnan B.M."/>
            <person name="Rokhsar D.S."/>
        </authorList>
    </citation>
    <scope>NUCLEOTIDE SEQUENCE [LARGE SCALE GENOMIC DNA]</scope>
</reference>
<feature type="domain" description="DOMON" evidence="2">
    <location>
        <begin position="31"/>
        <end position="148"/>
    </location>
</feature>
<accession>A0A1X7U3I9</accession>
<protein>
    <recommendedName>
        <fullName evidence="2">DOMON domain-containing protein</fullName>
    </recommendedName>
</protein>
<dbReference type="OrthoDB" id="188511at2759"/>
<dbReference type="PROSITE" id="PS50836">
    <property type="entry name" value="DOMON"/>
    <property type="match status" value="1"/>
</dbReference>
<keyword evidence="4" id="KW-1185">Reference proteome</keyword>
<keyword evidence="1" id="KW-0732">Signal</keyword>
<dbReference type="CDD" id="cd09631">
    <property type="entry name" value="DOMON_DOH"/>
    <property type="match status" value="1"/>
</dbReference>
<dbReference type="Pfam" id="PF03351">
    <property type="entry name" value="DOMON"/>
    <property type="match status" value="1"/>
</dbReference>
<dbReference type="InterPro" id="IPR005018">
    <property type="entry name" value="DOMON_domain"/>
</dbReference>
<dbReference type="AlphaFoldDB" id="A0A1X7U3I9"/>
<dbReference type="InParanoid" id="A0A1X7U3I9"/>
<organism evidence="3">
    <name type="scientific">Amphimedon queenslandica</name>
    <name type="common">Sponge</name>
    <dbReference type="NCBI Taxonomy" id="400682"/>
    <lineage>
        <taxon>Eukaryota</taxon>
        <taxon>Metazoa</taxon>
        <taxon>Porifera</taxon>
        <taxon>Demospongiae</taxon>
        <taxon>Heteroscleromorpha</taxon>
        <taxon>Haplosclerida</taxon>
        <taxon>Niphatidae</taxon>
        <taxon>Amphimedon</taxon>
    </lineage>
</organism>
<evidence type="ECO:0000313" key="3">
    <source>
        <dbReference type="EnsemblMetazoa" id="Aqu2.1.22233_001"/>
    </source>
</evidence>
<sequence length="231" mass="25340">MNHQIVVLAFIFSLLSLSLAQCTGALTNSSHQVSVSWMVVGENSVSFTFTAPANSSTYTSLAISDHAVLLNNIDVVYAGDNETTNFVEDRWIVNFMSLYDKQQDIEDTSTLLTDDDLLMVNFTRPIISTDEAQDTNLNACKYLIWAYGGTVESFKYPKFTFQNLPRAFGTFNGQICLQYCGVSPSPSMSLMSSSTPTVSPSSQTPSAATNNHPVIFIILFAIVLLSCTLHI</sequence>
<name>A0A1X7U3I9_AMPQE</name>
<dbReference type="Proteomes" id="UP000007879">
    <property type="component" value="Unassembled WGS sequence"/>
</dbReference>
<evidence type="ECO:0000259" key="2">
    <source>
        <dbReference type="PROSITE" id="PS50836"/>
    </source>
</evidence>